<comment type="caution">
    <text evidence="1">The sequence shown here is derived from an EMBL/GenBank/DDBJ whole genome shotgun (WGS) entry which is preliminary data.</text>
</comment>
<reference evidence="1 2" key="1">
    <citation type="submission" date="2018-05" db="EMBL/GenBank/DDBJ databases">
        <title>Micromonospora atacamensis sp. nov., a novel actinobacteria isolated from high altitude Atacama Desert soil.</title>
        <authorList>
            <person name="Carro L."/>
            <person name="Golinska P."/>
            <person name="Klenk H.-P."/>
            <person name="Goodfellow M."/>
        </authorList>
    </citation>
    <scope>NUCLEOTIDE SEQUENCE [LARGE SCALE GENOMIC DNA]</scope>
    <source>
        <strain evidence="1 2">5R2A7</strain>
    </source>
</reference>
<dbReference type="Proteomes" id="UP000245410">
    <property type="component" value="Unassembled WGS sequence"/>
</dbReference>
<evidence type="ECO:0000313" key="1">
    <source>
        <dbReference type="EMBL" id="PWR10817.1"/>
    </source>
</evidence>
<sequence length="337" mass="36488">MFDGELVIHGYEPPDGGRLVDGNVLLERPGFWPVYLAYMGGAVYDTSAAFEVPESARLDMERTLLDGAQWPVLSVRLTPARGKWWRWLRIVNRNMADDGGLDVLVTSDLGGSAVRIAGLGEFYGPGLCWEELRALADMPDPALSREQRLLLALPFMGDGVVPADARTVVAAALRTVGATGDVDTLVSDLVDPAEGWGDGMWVIRHGVRMCLARHALRHMQDTSLNELREVDLAFGARVARSPSGSREYRPRAAGRTVPRWRFEVVEARVDGVGLRLLGRLDGEIRDGEPARLVDAAAEVPIAAVRVGEDPATRSLFLTIDADVPPPAPGAQLVPADG</sequence>
<protein>
    <submittedName>
        <fullName evidence="1">Uncharacterized protein</fullName>
    </submittedName>
</protein>
<organism evidence="1 2">
    <name type="scientific">Micromonospora acroterricola</name>
    <dbReference type="NCBI Taxonomy" id="2202421"/>
    <lineage>
        <taxon>Bacteria</taxon>
        <taxon>Bacillati</taxon>
        <taxon>Actinomycetota</taxon>
        <taxon>Actinomycetes</taxon>
        <taxon>Micromonosporales</taxon>
        <taxon>Micromonosporaceae</taxon>
        <taxon>Micromonospora</taxon>
    </lineage>
</organism>
<gene>
    <name evidence="1" type="ORF">DKT68_08065</name>
</gene>
<evidence type="ECO:0000313" key="2">
    <source>
        <dbReference type="Proteomes" id="UP000245410"/>
    </source>
</evidence>
<accession>A0A317D8B8</accession>
<proteinExistence type="predicted"/>
<dbReference type="OrthoDB" id="3295168at2"/>
<keyword evidence="2" id="KW-1185">Reference proteome</keyword>
<dbReference type="EMBL" id="QGKR01000149">
    <property type="protein sequence ID" value="PWR10817.1"/>
    <property type="molecule type" value="Genomic_DNA"/>
</dbReference>
<name>A0A317D8B8_9ACTN</name>
<dbReference type="RefSeq" id="WP_109816782.1">
    <property type="nucleotide sequence ID" value="NZ_QGKR01000149.1"/>
</dbReference>
<dbReference type="AlphaFoldDB" id="A0A317D8B8"/>